<evidence type="ECO:0000313" key="1">
    <source>
        <dbReference type="EMBL" id="KAJ9140804.1"/>
    </source>
</evidence>
<dbReference type="PANTHER" id="PTHR33710:SF79">
    <property type="entry name" value="OS06G0205337 PROTEIN"/>
    <property type="match status" value="1"/>
</dbReference>
<comment type="caution">
    <text evidence="1">The sequence shown here is derived from an EMBL/GenBank/DDBJ whole genome shotgun (WGS) entry which is preliminary data.</text>
</comment>
<evidence type="ECO:0000313" key="2">
    <source>
        <dbReference type="Proteomes" id="UP001174677"/>
    </source>
</evidence>
<sequence length="162" mass="19256">MSGYKFTWENGRDLDSWVKEKLDQFLVLSSWRSKFLHFIAYSLEVTSSDHLSIYLELKVFVPRRQACLFRYENLWNREPDCRRLVEECCLDNSSLDVLAKLQKCSSVLDSWGQSLRNLFKADIDNCKRDMKLYHGASDLVYKNQFLAAKNHFFELLTQKDMY</sequence>
<dbReference type="PANTHER" id="PTHR33710">
    <property type="entry name" value="BNAC02G09200D PROTEIN"/>
    <property type="match status" value="1"/>
</dbReference>
<keyword evidence="2" id="KW-1185">Reference proteome</keyword>
<dbReference type="EMBL" id="JARPOI010000017">
    <property type="protein sequence ID" value="KAJ9140804.1"/>
    <property type="molecule type" value="Genomic_DNA"/>
</dbReference>
<accession>A0ABQ9KK84</accession>
<dbReference type="Proteomes" id="UP001174677">
    <property type="component" value="Chromosome 17"/>
</dbReference>
<reference evidence="1" key="1">
    <citation type="journal article" date="2023" name="Plant Biotechnol. J.">
        <title>Chromosome-level wild Hevea brasiliensis genome provides new tools for genomic-assisted breeding and valuable loci to elevate rubber yield.</title>
        <authorList>
            <person name="Cheng H."/>
            <person name="Song X."/>
            <person name="Hu Y."/>
            <person name="Wu T."/>
            <person name="Yang Q."/>
            <person name="An Z."/>
            <person name="Feng S."/>
            <person name="Deng Z."/>
            <person name="Wu W."/>
            <person name="Zeng X."/>
            <person name="Tu M."/>
            <person name="Wang X."/>
            <person name="Huang H."/>
        </authorList>
    </citation>
    <scope>NUCLEOTIDE SEQUENCE</scope>
    <source>
        <strain evidence="1">MT/VB/25A 57/8</strain>
    </source>
</reference>
<organism evidence="1 2">
    <name type="scientific">Hevea brasiliensis</name>
    <name type="common">Para rubber tree</name>
    <name type="synonym">Siphonia brasiliensis</name>
    <dbReference type="NCBI Taxonomy" id="3981"/>
    <lineage>
        <taxon>Eukaryota</taxon>
        <taxon>Viridiplantae</taxon>
        <taxon>Streptophyta</taxon>
        <taxon>Embryophyta</taxon>
        <taxon>Tracheophyta</taxon>
        <taxon>Spermatophyta</taxon>
        <taxon>Magnoliopsida</taxon>
        <taxon>eudicotyledons</taxon>
        <taxon>Gunneridae</taxon>
        <taxon>Pentapetalae</taxon>
        <taxon>rosids</taxon>
        <taxon>fabids</taxon>
        <taxon>Malpighiales</taxon>
        <taxon>Euphorbiaceae</taxon>
        <taxon>Crotonoideae</taxon>
        <taxon>Micrandreae</taxon>
        <taxon>Hevea</taxon>
    </lineage>
</organism>
<proteinExistence type="predicted"/>
<protein>
    <recommendedName>
        <fullName evidence="3">Endonuclease/exonuclease/phosphatase domain-containing protein</fullName>
    </recommendedName>
</protein>
<gene>
    <name evidence="1" type="ORF">P3X46_031404</name>
</gene>
<evidence type="ECO:0008006" key="3">
    <source>
        <dbReference type="Google" id="ProtNLM"/>
    </source>
</evidence>
<name>A0ABQ9KK84_HEVBR</name>